<dbReference type="PANTHER" id="PTHR11359:SF0">
    <property type="entry name" value="AMP DEAMINASE"/>
    <property type="match status" value="1"/>
</dbReference>
<dbReference type="GO" id="GO:0046033">
    <property type="term" value="P:AMP metabolic process"/>
    <property type="evidence" value="ECO:0007669"/>
    <property type="project" value="TreeGrafter"/>
</dbReference>
<evidence type="ECO:0000256" key="5">
    <source>
        <dbReference type="ARBA" id="ARBA00022723"/>
    </source>
</evidence>
<dbReference type="GO" id="GO:0046872">
    <property type="term" value="F:metal ion binding"/>
    <property type="evidence" value="ECO:0007669"/>
    <property type="project" value="UniProtKB-KW"/>
</dbReference>
<evidence type="ECO:0000256" key="7">
    <source>
        <dbReference type="ARBA" id="ARBA00022833"/>
    </source>
</evidence>
<dbReference type="Gene3D" id="4.10.800.20">
    <property type="match status" value="1"/>
</dbReference>
<dbReference type="GO" id="GO:0003876">
    <property type="term" value="F:AMP deaminase activity"/>
    <property type="evidence" value="ECO:0007669"/>
    <property type="project" value="UniProtKB-EC"/>
</dbReference>
<comment type="pathway">
    <text evidence="2">Purine metabolism; IMP biosynthesis via salvage pathway; IMP from AMP: step 1/1.</text>
</comment>
<feature type="region of interest" description="Disordered" evidence="11">
    <location>
        <begin position="154"/>
        <end position="193"/>
    </location>
</feature>
<dbReference type="SUPFAM" id="SSF51556">
    <property type="entry name" value="Metallo-dependent hydrolases"/>
    <property type="match status" value="1"/>
</dbReference>
<evidence type="ECO:0000256" key="10">
    <source>
        <dbReference type="ARBA" id="ARBA00078830"/>
    </source>
</evidence>
<dbReference type="Pfam" id="PF26639">
    <property type="entry name" value="Het-6_barrel"/>
    <property type="match status" value="1"/>
</dbReference>
<reference evidence="13" key="1">
    <citation type="submission" date="2023-06" db="EMBL/GenBank/DDBJ databases">
        <authorList>
            <person name="Noh H."/>
        </authorList>
    </citation>
    <scope>NUCLEOTIDE SEQUENCE</scope>
    <source>
        <strain evidence="13">DUCC20226</strain>
    </source>
</reference>
<dbReference type="Pfam" id="PF19326">
    <property type="entry name" value="AMP_deaminase"/>
    <property type="match status" value="1"/>
</dbReference>
<keyword evidence="6" id="KW-0378">Hydrolase</keyword>
<evidence type="ECO:0000256" key="6">
    <source>
        <dbReference type="ARBA" id="ARBA00022801"/>
    </source>
</evidence>
<dbReference type="Pfam" id="PF06985">
    <property type="entry name" value="HET"/>
    <property type="match status" value="1"/>
</dbReference>
<dbReference type="EC" id="3.5.4.6" evidence="4"/>
<dbReference type="NCBIfam" id="TIGR01429">
    <property type="entry name" value="AMP_deaminase"/>
    <property type="match status" value="1"/>
</dbReference>
<evidence type="ECO:0000313" key="14">
    <source>
        <dbReference type="Proteomes" id="UP001265746"/>
    </source>
</evidence>
<dbReference type="FunFam" id="3.20.20.140:FF:000214">
    <property type="entry name" value="AMP deaminase Amd1, putative (AFU_orthologue AFUA_8G02860)"/>
    <property type="match status" value="1"/>
</dbReference>
<feature type="compositionally biased region" description="Basic and acidic residues" evidence="11">
    <location>
        <begin position="184"/>
        <end position="193"/>
    </location>
</feature>
<dbReference type="Gene3D" id="3.20.20.140">
    <property type="entry name" value="Metal-dependent hydrolases"/>
    <property type="match status" value="1"/>
</dbReference>
<dbReference type="GO" id="GO:0005829">
    <property type="term" value="C:cytosol"/>
    <property type="evidence" value="ECO:0007669"/>
    <property type="project" value="TreeGrafter"/>
</dbReference>
<feature type="region of interest" description="Disordered" evidence="11">
    <location>
        <begin position="1"/>
        <end position="77"/>
    </location>
</feature>
<dbReference type="InterPro" id="IPR006329">
    <property type="entry name" value="AMPD"/>
</dbReference>
<comment type="cofactor">
    <cofactor evidence="1">
        <name>Zn(2+)</name>
        <dbReference type="ChEBI" id="CHEBI:29105"/>
    </cofactor>
</comment>
<sequence length="1634" mass="182384">MADHSFVEDPTSASNSPKLSTTAMPLSQESDEEDDAATFQSASPQSEGGQPNLTSKSTPNGEEEEEDQEGLLPRDMPKKTAFYDPVAERQMTQHDAKLFYQRSQLDQQKGGGQPWGSSVYDGSIHGSPVISHGVGAPLERTLGSSYDLPAAAWPHNGSPTGGESVYGSASKKDTTHFTMPSNRSHPESHSEFHRVPSGLGVSAQDAVYQAQLEMSTGAPHGIGSASYVGADASVTAELSSILKNVQKILDIRHKYIRLSLQGPTDNPRDDPNWSIYPPPPQPVWVGDSERAVNGSNAPNSMTNSTTLPADQTQTETPKKRRKLGEDIGSDFDMADLEPLPGASEMTFGLDDNGVFQVFENEAAEAADTPAVNVPTIKEYYIDLDVILSVSSDGPSKSFAFRRLQYLEGKYNLYALLNEYQETADTKKVPHRDFYNVRKVDTHVHHSACMNQKHLLRFIKSKMKKSPDEVVLHRDGKYLTLREVFESINLTAYDLSIDTLDMHAHTDSFHRFDKFNLKYNPIGESRLRTIFLKTDNLIKGRYLAEITKEVIADLESSKYQVVEWRISIYGRSMDEWDKLAAWVVDNKLFSHNVRWLIQIPRLYDVYKASGTMETFEQIVKNIFQPLFEVTKDPQSHPKLHVFLQRVVGIDSVDDESKVERRLFRKYPVPRVWDTKQNPPYSYWIYYIFANLTSLNFWRKQRGFNTFVLRPHCGEAGDVEHLAVAAQCAHSISHGLLLRKVPLLQYIFYLEQIGVAMSPLSNNALFLALERNPFYQYFKRGLNVSLSTDDPLQFAYTKEPLMEEYAVAAQIYKLSPIDMCELAKNSVKQSGYEHSIKQHWLGPNFLRPGFRGNTMVKTNVPDRREEFRYRTLLEEQQMVEMYTSYAAEPPADSITAAPSGTASAVPRSPATIIKSGLNVDVQTPVHPQSKRAAPTSSPAVAPVQPNVTSTPPGPGTVQPSTSWPIDGMKDAHLSGSEPRIFPGMISRRQRTNSLRQGSTNEADGTAKRVISSNMDEVDEDAVLESKEIPEMAEASIPASSPFSPLDPSRKQIRLLHVEPNPADLRAVLETVSLDDDPRYMALSYTWGTELSSGPGIALNGHARQLVTRNLHVALEHLCAGNQPVTLWIDALCINQADVAEKSHQITLMKDVYSKAEATCVWLGPAADNSDLAMATIGELYAEKTYVLSEDALSEAQLEAINALQEQAMLSNNPVVRCGDATLPFEAFVHLDDIRRGYIRPEQRWLNNAEGGSRFVIQRNPFSNVLTDYPEEKPKVKAGSTPLAEYLPLVDQFNATDARDKIYGLLGLATPADMRFLAPDYSQSVADYQELLWLQFDNDSKSPAHALPSWCPDYSYEPGRPRRGYQAVTANAPDGFCASGTSCWGPAKVFISGLFPTASWAELHLRGLDYDTVEYVGPNPFMKPYTGHVMAERMENVRARNVQTRDNVLAWEQAVRDKWQRDGFPYGTLGLGQEEALWRALMWDRDWHGHRVPSERGRYFDAWLGRADVDASYALANRSAGMDEVEIRRTFVKPFTDCCVSRSHGRSFIITKRGYIGLAPFKTCVGDKITVLQGGAVPFVLRERIGASEDSSDVAARQVKSLQVRCEFVGEAFVLGIMEGQAVAQARDEEVRVFVLT</sequence>
<dbReference type="FunFam" id="4.10.800.20:FF:000001">
    <property type="entry name" value="AMP deaminase"/>
    <property type="match status" value="1"/>
</dbReference>
<evidence type="ECO:0000256" key="2">
    <source>
        <dbReference type="ARBA" id="ARBA00004955"/>
    </source>
</evidence>
<feature type="region of interest" description="Disordered" evidence="11">
    <location>
        <begin position="924"/>
        <end position="961"/>
    </location>
</feature>
<dbReference type="CDD" id="cd01319">
    <property type="entry name" value="AMPD"/>
    <property type="match status" value="1"/>
</dbReference>
<evidence type="ECO:0000313" key="13">
    <source>
        <dbReference type="EMBL" id="KAK2611343.1"/>
    </source>
</evidence>
<dbReference type="GO" id="GO:0032264">
    <property type="term" value="P:IMP salvage"/>
    <property type="evidence" value="ECO:0007669"/>
    <property type="project" value="InterPro"/>
</dbReference>
<keyword evidence="8" id="KW-0546">Nucleotide metabolism</keyword>
<keyword evidence="5" id="KW-0479">Metal-binding</keyword>
<evidence type="ECO:0000256" key="1">
    <source>
        <dbReference type="ARBA" id="ARBA00001947"/>
    </source>
</evidence>
<protein>
    <recommendedName>
        <fullName evidence="9">AMP deaminase</fullName>
        <ecNumber evidence="4">3.5.4.6</ecNumber>
    </recommendedName>
    <alternativeName>
        <fullName evidence="10">Myoadenylate deaminase</fullName>
    </alternativeName>
</protein>
<feature type="compositionally biased region" description="Polar residues" evidence="11">
    <location>
        <begin position="38"/>
        <end position="60"/>
    </location>
</feature>
<dbReference type="InterPro" id="IPR010730">
    <property type="entry name" value="HET"/>
</dbReference>
<comment type="similarity">
    <text evidence="3">Belongs to the metallo-dependent hydrolases superfamily. Adenosine and AMP deaminases family.</text>
</comment>
<evidence type="ECO:0000256" key="8">
    <source>
        <dbReference type="ARBA" id="ARBA00023080"/>
    </source>
</evidence>
<dbReference type="InterPro" id="IPR006650">
    <property type="entry name" value="A/AMP_deam_AS"/>
</dbReference>
<evidence type="ECO:0000256" key="4">
    <source>
        <dbReference type="ARBA" id="ARBA00012775"/>
    </source>
</evidence>
<dbReference type="PANTHER" id="PTHR11359">
    <property type="entry name" value="AMP DEAMINASE"/>
    <property type="match status" value="1"/>
</dbReference>
<feature type="compositionally biased region" description="Polar residues" evidence="11">
    <location>
        <begin position="11"/>
        <end position="28"/>
    </location>
</feature>
<evidence type="ECO:0000256" key="11">
    <source>
        <dbReference type="SAM" id="MobiDB-lite"/>
    </source>
</evidence>
<dbReference type="Proteomes" id="UP001265746">
    <property type="component" value="Unassembled WGS sequence"/>
</dbReference>
<evidence type="ECO:0000259" key="12">
    <source>
        <dbReference type="Pfam" id="PF06985"/>
    </source>
</evidence>
<feature type="region of interest" description="Disordered" evidence="11">
    <location>
        <begin position="260"/>
        <end position="332"/>
    </location>
</feature>
<feature type="compositionally biased region" description="Polar residues" evidence="11">
    <location>
        <begin position="293"/>
        <end position="315"/>
    </location>
</feature>
<organism evidence="13 14">
    <name type="scientific">Phomopsis amygdali</name>
    <name type="common">Fusicoccum amygdali</name>
    <dbReference type="NCBI Taxonomy" id="1214568"/>
    <lineage>
        <taxon>Eukaryota</taxon>
        <taxon>Fungi</taxon>
        <taxon>Dikarya</taxon>
        <taxon>Ascomycota</taxon>
        <taxon>Pezizomycotina</taxon>
        <taxon>Sordariomycetes</taxon>
        <taxon>Sordariomycetidae</taxon>
        <taxon>Diaporthales</taxon>
        <taxon>Diaporthaceae</taxon>
        <taxon>Diaporthe</taxon>
    </lineage>
</organism>
<evidence type="ECO:0000256" key="9">
    <source>
        <dbReference type="ARBA" id="ARBA00072037"/>
    </source>
</evidence>
<feature type="domain" description="Heterokaryon incompatibility" evidence="12">
    <location>
        <begin position="1077"/>
        <end position="1188"/>
    </location>
</feature>
<feature type="compositionally biased region" description="Low complexity" evidence="11">
    <location>
        <begin position="930"/>
        <end position="943"/>
    </location>
</feature>
<proteinExistence type="inferred from homology"/>
<dbReference type="InterPro" id="IPR032466">
    <property type="entry name" value="Metal_Hydrolase"/>
</dbReference>
<dbReference type="PROSITE" id="PS00485">
    <property type="entry name" value="A_DEAMINASE"/>
    <property type="match status" value="1"/>
</dbReference>
<accession>A0AAD9SLV2</accession>
<gene>
    <name evidence="13" type="ORF">N8I77_004690</name>
</gene>
<comment type="caution">
    <text evidence="13">The sequence shown here is derived from an EMBL/GenBank/DDBJ whole genome shotgun (WGS) entry which is preliminary data.</text>
</comment>
<dbReference type="EMBL" id="JAUJFL010000002">
    <property type="protein sequence ID" value="KAK2611343.1"/>
    <property type="molecule type" value="Genomic_DNA"/>
</dbReference>
<keyword evidence="7" id="KW-0862">Zinc</keyword>
<evidence type="ECO:0000256" key="3">
    <source>
        <dbReference type="ARBA" id="ARBA00006676"/>
    </source>
</evidence>
<keyword evidence="14" id="KW-1185">Reference proteome</keyword>
<name>A0AAD9SLV2_PHOAM</name>